<dbReference type="AlphaFoldDB" id="A0A485CFR3"/>
<evidence type="ECO:0000259" key="1">
    <source>
        <dbReference type="Pfam" id="PF13577"/>
    </source>
</evidence>
<dbReference type="Gene3D" id="3.10.450.50">
    <property type="match status" value="1"/>
</dbReference>
<gene>
    <name evidence="2" type="ORF">NCTC13038_04765</name>
</gene>
<accession>A0A485CFR3</accession>
<evidence type="ECO:0000313" key="2">
    <source>
        <dbReference type="EMBL" id="VFS83428.1"/>
    </source>
</evidence>
<dbReference type="EMBL" id="CAADJG010000002">
    <property type="protein sequence ID" value="VFS83428.1"/>
    <property type="molecule type" value="Genomic_DNA"/>
</dbReference>
<dbReference type="InterPro" id="IPR032710">
    <property type="entry name" value="NTF2-like_dom_sf"/>
</dbReference>
<dbReference type="InterPro" id="IPR037401">
    <property type="entry name" value="SnoaL-like"/>
</dbReference>
<protein>
    <recommendedName>
        <fullName evidence="1">SnoaL-like domain-containing protein</fullName>
    </recommendedName>
</protein>
<dbReference type="SUPFAM" id="SSF54427">
    <property type="entry name" value="NTF2-like"/>
    <property type="match status" value="1"/>
</dbReference>
<organism evidence="2 3">
    <name type="scientific">Raoultella terrigena</name>
    <name type="common">Klebsiella terrigena</name>
    <dbReference type="NCBI Taxonomy" id="577"/>
    <lineage>
        <taxon>Bacteria</taxon>
        <taxon>Pseudomonadati</taxon>
        <taxon>Pseudomonadota</taxon>
        <taxon>Gammaproteobacteria</taxon>
        <taxon>Enterobacterales</taxon>
        <taxon>Enterobacteriaceae</taxon>
        <taxon>Klebsiella/Raoultella group</taxon>
        <taxon>Raoultella</taxon>
    </lineage>
</organism>
<feature type="domain" description="SnoaL-like" evidence="1">
    <location>
        <begin position="13"/>
        <end position="147"/>
    </location>
</feature>
<dbReference type="Proteomes" id="UP000332594">
    <property type="component" value="Unassembled WGS sequence"/>
</dbReference>
<name>A0A485CFR3_RAOTE</name>
<dbReference type="Pfam" id="PF13577">
    <property type="entry name" value="SnoaL_4"/>
    <property type="match status" value="1"/>
</dbReference>
<proteinExistence type="predicted"/>
<reference evidence="2 3" key="1">
    <citation type="submission" date="2019-03" db="EMBL/GenBank/DDBJ databases">
        <authorList>
            <consortium name="Pathogen Informatics"/>
        </authorList>
    </citation>
    <scope>NUCLEOTIDE SEQUENCE [LARGE SCALE GENOMIC DNA]</scope>
    <source>
        <strain evidence="2 3">NCTC13038</strain>
    </source>
</reference>
<sequence>MNTIHTLLQRLNKLEAADQIRHLISQYMHLCDDLSHPDIARQIADLFSEEAVWEGVGDLYQSKLGRYCGRQEIAEMMVRYISEPSHFAINVHYLTAEYIDIDAENSASGRWKMLQASTFRAGGSHLNSAELVIRFKKTDERWLIEHFTTRNLFSRPVDGWHSPADLPVPAREAQE</sequence>
<evidence type="ECO:0000313" key="3">
    <source>
        <dbReference type="Proteomes" id="UP000332594"/>
    </source>
</evidence>
<dbReference type="RefSeq" id="WP_134527621.1">
    <property type="nucleotide sequence ID" value="NZ_BJNO01000020.1"/>
</dbReference>